<dbReference type="PANTHER" id="PTHR30287">
    <property type="entry name" value="MEMBRANE COMPONENT OF PREDICTED ABC SUPERFAMILY METABOLITE UPTAKE TRANSPORTER"/>
    <property type="match status" value="1"/>
</dbReference>
<dbReference type="EC" id="3.6.3.-" evidence="8"/>
<keyword evidence="4 6" id="KW-1133">Transmembrane helix</keyword>
<dbReference type="PANTHER" id="PTHR30287:SF1">
    <property type="entry name" value="INNER MEMBRANE PROTEIN"/>
    <property type="match status" value="1"/>
</dbReference>
<name>A0A380WCN5_AFIFE</name>
<feature type="transmembrane region" description="Helical" evidence="6">
    <location>
        <begin position="320"/>
        <end position="341"/>
    </location>
</feature>
<keyword evidence="3 6" id="KW-0812">Transmembrane</keyword>
<dbReference type="Proteomes" id="UP000254343">
    <property type="component" value="Unassembled WGS sequence"/>
</dbReference>
<feature type="transmembrane region" description="Helical" evidence="6">
    <location>
        <begin position="475"/>
        <end position="496"/>
    </location>
</feature>
<dbReference type="GO" id="GO:0016787">
    <property type="term" value="F:hydrolase activity"/>
    <property type="evidence" value="ECO:0007669"/>
    <property type="project" value="UniProtKB-KW"/>
</dbReference>
<feature type="domain" description="ABC3 transporter permease C-terminal" evidence="7">
    <location>
        <begin position="267"/>
        <end position="384"/>
    </location>
</feature>
<feature type="transmembrane region" description="Helical" evidence="6">
    <location>
        <begin position="720"/>
        <end position="744"/>
    </location>
</feature>
<evidence type="ECO:0000259" key="7">
    <source>
        <dbReference type="Pfam" id="PF02687"/>
    </source>
</evidence>
<proteinExistence type="predicted"/>
<dbReference type="GO" id="GO:0005524">
    <property type="term" value="F:ATP binding"/>
    <property type="evidence" value="ECO:0007669"/>
    <property type="project" value="UniProtKB-KW"/>
</dbReference>
<gene>
    <name evidence="8" type="primary">macB</name>
    <name evidence="8" type="ORF">NCTC12722_03969</name>
</gene>
<comment type="subcellular location">
    <subcellularLocation>
        <location evidence="1">Cell membrane</location>
        <topology evidence="1">Multi-pass membrane protein</topology>
    </subcellularLocation>
</comment>
<feature type="transmembrane region" description="Helical" evidence="6">
    <location>
        <begin position="765"/>
        <end position="796"/>
    </location>
</feature>
<feature type="transmembrane region" description="Helical" evidence="6">
    <location>
        <begin position="808"/>
        <end position="834"/>
    </location>
</feature>
<evidence type="ECO:0000313" key="9">
    <source>
        <dbReference type="Proteomes" id="UP000254343"/>
    </source>
</evidence>
<dbReference type="Pfam" id="PF02687">
    <property type="entry name" value="FtsX"/>
    <property type="match status" value="2"/>
</dbReference>
<accession>A0A380WCN5</accession>
<dbReference type="RefSeq" id="WP_002717561.1">
    <property type="nucleotide sequence ID" value="NZ_UFSI01000001.1"/>
</dbReference>
<keyword evidence="8" id="KW-0067">ATP-binding</keyword>
<evidence type="ECO:0000256" key="6">
    <source>
        <dbReference type="SAM" id="Phobius"/>
    </source>
</evidence>
<feature type="domain" description="ABC3 transporter permease C-terminal" evidence="7">
    <location>
        <begin position="725"/>
        <end position="838"/>
    </location>
</feature>
<evidence type="ECO:0000256" key="4">
    <source>
        <dbReference type="ARBA" id="ARBA00022989"/>
    </source>
</evidence>
<protein>
    <submittedName>
        <fullName evidence="8">Macrolide export ATP-binding/permease protein MacB</fullName>
        <ecNumber evidence="8">3.6.3.-</ecNumber>
    </submittedName>
</protein>
<feature type="transmembrane region" description="Helical" evidence="6">
    <location>
        <begin position="430"/>
        <end position="454"/>
    </location>
</feature>
<sequence length="845" mass="89375">MRNDYSLALRFALREWRGGLRGFYVFIACIALGVFAIAGVGAISASLSDGLSRQARVLLGGDVTFALFQREANARELSFLHGAGELSRVATLRGMARAANDDFTLIDIKAVDDRHPMLGELTLDPPMLPADIFAQRDGVYGAAVDPVLLARLNLKVGDTVSVGQTHFQIRSSLTAEPDKLLGGISIGPRFLISLDALDATGLLQPGALVRWTYRVKLPDPSEAAVTQLTERARQQFPQAGWEIRNSLNASPQLERNVSRFTQFLTLVGLAALLIGGIGVVNAVRSHLERKRDVIATYKALGASAAMVFAIYLIQVLLLALLGSLIGAALGAALPYIVLALFGHLLPLPIAASIHPATLALAVGYGVFAALAFALWPLGRVRNIPAAVLFRAEVSDEMPRASLRQIAAPAIAIALLAATAVALAYDKKIAAIFVGVSLAVFLLLRAVALLTMAVARRAPRPRNTMLRLALTNTYRSGALTPSVVLSLGLGLAALVTVTQIDANLRRQFSAALPERAPSFYFLDIPSAQSASFSQFIGAIAPDAKVEVVPMLRGRITAVKGVPAEQLKPSQDAEWVLQSDRGISYAADIPAGSKVVAGDWWPDNYSGKPLVSLEQKIADGLGVRLGDEITVNVLGRNITATVGNLRSVDWQNLGINFVLVFSPNTFRGAPHTDLATLTANLSTPADDANVIRQVAHAFPSVTSVRVRDALKSIGDIVTNLTLAIRGASLVTLVAALLVLGGALAAGHRHRVYDAVILKTLGAVRFQLIGAYAAEYALIGLATAVFGVAAGSIAAWQIVTRLMHLSFAWEAANAALVAVAALALTIGLGLAGTLLALRLKPAAVLRNL</sequence>
<dbReference type="GO" id="GO:0005886">
    <property type="term" value="C:plasma membrane"/>
    <property type="evidence" value="ECO:0007669"/>
    <property type="project" value="UniProtKB-SubCell"/>
</dbReference>
<feature type="transmembrane region" description="Helical" evidence="6">
    <location>
        <begin position="263"/>
        <end position="283"/>
    </location>
</feature>
<feature type="transmembrane region" description="Helical" evidence="6">
    <location>
        <begin position="23"/>
        <end position="47"/>
    </location>
</feature>
<dbReference type="OrthoDB" id="9775544at2"/>
<feature type="transmembrane region" description="Helical" evidence="6">
    <location>
        <begin position="405"/>
        <end position="424"/>
    </location>
</feature>
<evidence type="ECO:0000256" key="1">
    <source>
        <dbReference type="ARBA" id="ARBA00004651"/>
    </source>
</evidence>
<dbReference type="AlphaFoldDB" id="A0A380WCN5"/>
<keyword evidence="5 6" id="KW-0472">Membrane</keyword>
<dbReference type="InterPro" id="IPR003838">
    <property type="entry name" value="ABC3_permease_C"/>
</dbReference>
<dbReference type="EMBL" id="UIGB01000001">
    <property type="protein sequence ID" value="SUU86738.1"/>
    <property type="molecule type" value="Genomic_DNA"/>
</dbReference>
<keyword evidence="8" id="KW-0378">Hydrolase</keyword>
<reference evidence="8 9" key="1">
    <citation type="submission" date="2018-06" db="EMBL/GenBank/DDBJ databases">
        <authorList>
            <consortium name="Pathogen Informatics"/>
            <person name="Doyle S."/>
        </authorList>
    </citation>
    <scope>NUCLEOTIDE SEQUENCE [LARGE SCALE GENOMIC DNA]</scope>
    <source>
        <strain evidence="8 9">NCTC12722</strain>
    </source>
</reference>
<evidence type="ECO:0000256" key="2">
    <source>
        <dbReference type="ARBA" id="ARBA00022475"/>
    </source>
</evidence>
<keyword evidence="8" id="KW-0547">Nucleotide-binding</keyword>
<feature type="transmembrane region" description="Helical" evidence="6">
    <location>
        <begin position="353"/>
        <end position="375"/>
    </location>
</feature>
<evidence type="ECO:0000256" key="3">
    <source>
        <dbReference type="ARBA" id="ARBA00022692"/>
    </source>
</evidence>
<evidence type="ECO:0000313" key="8">
    <source>
        <dbReference type="EMBL" id="SUU86738.1"/>
    </source>
</evidence>
<keyword evidence="2" id="KW-1003">Cell membrane</keyword>
<dbReference type="InterPro" id="IPR038766">
    <property type="entry name" value="Membrane_comp_ABC_pdt"/>
</dbReference>
<organism evidence="8 9">
    <name type="scientific">Afipia felis</name>
    <name type="common">Cat scratch disease bacillus</name>
    <dbReference type="NCBI Taxonomy" id="1035"/>
    <lineage>
        <taxon>Bacteria</taxon>
        <taxon>Pseudomonadati</taxon>
        <taxon>Pseudomonadota</taxon>
        <taxon>Alphaproteobacteria</taxon>
        <taxon>Hyphomicrobiales</taxon>
        <taxon>Nitrobacteraceae</taxon>
        <taxon>Afipia</taxon>
    </lineage>
</organism>
<evidence type="ECO:0000256" key="5">
    <source>
        <dbReference type="ARBA" id="ARBA00023136"/>
    </source>
</evidence>